<keyword evidence="2" id="KW-0732">Signal</keyword>
<reference evidence="3 4" key="1">
    <citation type="journal article" date="2023" name="IScience">
        <title>Expanded male sex-determining region conserved during the evolution of homothallism in the green alga Volvox.</title>
        <authorList>
            <person name="Yamamoto K."/>
            <person name="Matsuzaki R."/>
            <person name="Mahakham W."/>
            <person name="Heman W."/>
            <person name="Sekimoto H."/>
            <person name="Kawachi M."/>
            <person name="Minakuchi Y."/>
            <person name="Toyoda A."/>
            <person name="Nozaki H."/>
        </authorList>
    </citation>
    <scope>NUCLEOTIDE SEQUENCE [LARGE SCALE GENOMIC DNA]</scope>
    <source>
        <strain evidence="3 4">NIES-4468</strain>
    </source>
</reference>
<feature type="chain" id="PRO_5046691727" evidence="2">
    <location>
        <begin position="23"/>
        <end position="322"/>
    </location>
</feature>
<feature type="signal peptide" evidence="2">
    <location>
        <begin position="1"/>
        <end position="22"/>
    </location>
</feature>
<sequence length="322" mass="34437">MMLIKTSRSIALVLVLVLGVCSENDYPKALLGRRALQVWTSHLSPRVLVANDPGIYSLLGLSRALESLLLQVDYTTDITTAGGRITRWNYDVVIFPKILSTTDFSNLYRILVTFLYDGGAVVLGPSPFDINITATFTQNMVSQISLYGDAGSTVTIDCGYAPVPIYTASNQSADWNVSTKSIPGSWPDLLGAGAVSYKPSSYSANCGPLTDPVSDGVMYRDISGMGTTTVFSLPRGQGRFYYMGLDFDNDPRDGSWGKLLTSIAEQAASNPTSVNSASSPPPVSPPPSSAATAPEESGLFITSLDNLTGVIFWPVGRGRVSY</sequence>
<keyword evidence="4" id="KW-1185">Reference proteome</keyword>
<feature type="non-terminal residue" evidence="3">
    <location>
        <position position="322"/>
    </location>
</feature>
<evidence type="ECO:0000313" key="3">
    <source>
        <dbReference type="EMBL" id="GLI64904.1"/>
    </source>
</evidence>
<accession>A0ABQ5S536</accession>
<dbReference type="EMBL" id="BSDZ01000021">
    <property type="protein sequence ID" value="GLI64904.1"/>
    <property type="molecule type" value="Genomic_DNA"/>
</dbReference>
<dbReference type="Proteomes" id="UP001165090">
    <property type="component" value="Unassembled WGS sequence"/>
</dbReference>
<evidence type="ECO:0000256" key="1">
    <source>
        <dbReference type="SAM" id="MobiDB-lite"/>
    </source>
</evidence>
<proteinExistence type="predicted"/>
<feature type="compositionally biased region" description="Pro residues" evidence="1">
    <location>
        <begin position="279"/>
        <end position="288"/>
    </location>
</feature>
<comment type="caution">
    <text evidence="3">The sequence shown here is derived from an EMBL/GenBank/DDBJ whole genome shotgun (WGS) entry which is preliminary data.</text>
</comment>
<feature type="compositionally biased region" description="Low complexity" evidence="1">
    <location>
        <begin position="269"/>
        <end position="278"/>
    </location>
</feature>
<gene>
    <name evidence="3" type="ORF">VaNZ11_008297</name>
</gene>
<evidence type="ECO:0000256" key="2">
    <source>
        <dbReference type="SAM" id="SignalP"/>
    </source>
</evidence>
<feature type="region of interest" description="Disordered" evidence="1">
    <location>
        <begin position="269"/>
        <end position="294"/>
    </location>
</feature>
<protein>
    <submittedName>
        <fullName evidence="3">Uncharacterized protein</fullName>
    </submittedName>
</protein>
<organism evidence="3 4">
    <name type="scientific">Volvox africanus</name>
    <dbReference type="NCBI Taxonomy" id="51714"/>
    <lineage>
        <taxon>Eukaryota</taxon>
        <taxon>Viridiplantae</taxon>
        <taxon>Chlorophyta</taxon>
        <taxon>core chlorophytes</taxon>
        <taxon>Chlorophyceae</taxon>
        <taxon>CS clade</taxon>
        <taxon>Chlamydomonadales</taxon>
        <taxon>Volvocaceae</taxon>
        <taxon>Volvox</taxon>
    </lineage>
</organism>
<name>A0ABQ5S536_9CHLO</name>
<evidence type="ECO:0000313" key="4">
    <source>
        <dbReference type="Proteomes" id="UP001165090"/>
    </source>
</evidence>